<feature type="region of interest" description="Disordered" evidence="7">
    <location>
        <begin position="861"/>
        <end position="882"/>
    </location>
</feature>
<evidence type="ECO:0000256" key="2">
    <source>
        <dbReference type="ARBA" id="ARBA00004906"/>
    </source>
</evidence>
<feature type="compositionally biased region" description="Basic and acidic residues" evidence="7">
    <location>
        <begin position="404"/>
        <end position="426"/>
    </location>
</feature>
<feature type="active site" description="Glycyl thioester intermediate" evidence="6">
    <location>
        <position position="1291"/>
    </location>
</feature>
<evidence type="ECO:0000256" key="4">
    <source>
        <dbReference type="ARBA" id="ARBA00022679"/>
    </source>
</evidence>
<dbReference type="eggNOG" id="KOG0940">
    <property type="taxonomic scope" value="Eukaryota"/>
</dbReference>
<feature type="region of interest" description="Disordered" evidence="7">
    <location>
        <begin position="1"/>
        <end position="20"/>
    </location>
</feature>
<gene>
    <name evidence="9" type="ORF">H696_04253</name>
</gene>
<proteinExistence type="predicted"/>
<dbReference type="GeneID" id="20528978"/>
<dbReference type="PANTHER" id="PTHR11254:SF440">
    <property type="entry name" value="E3 UBIQUITIN-PROTEIN LIGASE NEDD-4"/>
    <property type="match status" value="1"/>
</dbReference>
<dbReference type="PROSITE" id="PS50237">
    <property type="entry name" value="HECT"/>
    <property type="match status" value="1"/>
</dbReference>
<organism evidence="9">
    <name type="scientific">Fonticula alba</name>
    <name type="common">Slime mold</name>
    <dbReference type="NCBI Taxonomy" id="691883"/>
    <lineage>
        <taxon>Eukaryota</taxon>
        <taxon>Rotosphaerida</taxon>
        <taxon>Fonticulaceae</taxon>
        <taxon>Fonticula</taxon>
    </lineage>
</organism>
<dbReference type="EMBL" id="KB932207">
    <property type="protein sequence ID" value="KCV68835.1"/>
    <property type="molecule type" value="Genomic_DNA"/>
</dbReference>
<evidence type="ECO:0000256" key="3">
    <source>
        <dbReference type="ARBA" id="ARBA00012485"/>
    </source>
</evidence>
<dbReference type="Pfam" id="PF00632">
    <property type="entry name" value="HECT"/>
    <property type="match status" value="2"/>
</dbReference>
<dbReference type="GO" id="GO:0061630">
    <property type="term" value="F:ubiquitin protein ligase activity"/>
    <property type="evidence" value="ECO:0007669"/>
    <property type="project" value="UniProtKB-EC"/>
</dbReference>
<feature type="region of interest" description="Disordered" evidence="7">
    <location>
        <begin position="34"/>
        <end position="61"/>
    </location>
</feature>
<evidence type="ECO:0000256" key="1">
    <source>
        <dbReference type="ARBA" id="ARBA00000885"/>
    </source>
</evidence>
<evidence type="ECO:0000313" key="10">
    <source>
        <dbReference type="Proteomes" id="UP000030693"/>
    </source>
</evidence>
<feature type="compositionally biased region" description="Pro residues" evidence="7">
    <location>
        <begin position="42"/>
        <end position="61"/>
    </location>
</feature>
<dbReference type="STRING" id="691883.A0A058Z3J1"/>
<sequence>MGGVHSSPLPDDLFDSPAIEGASPEYERWLASLSGNISIPGSPGPGGPAGPDAPPPPPPPASIVALFRNMRRPGADALAEHDPSAGDLLLLPGTGAGGPAGVSSAALADTELEAQAALRMLGIDPGHLPPGVLATEALESIQAERAHDAIIHASRVLRFRHGLTDQQIYLLLNTLRMRRQALNLENCVALMRSESGMYDDRGAQMCPVHSVHTRLRRRARRLRQRDRDRAAAAAEAAALRRRRPRRAPCPGCGTCADAPGDPRPAGHPASAGASSGASAHSPFVPLLPELDPAGPAVRDAARVLTTSQRSASWSQVNSPQIASRFDSSASVSASSSAEFVLNEDSPVPAHGVLLVSPGWRDSLDADIEDCLSSSSSASASGAASEGPLRAGSDLDEADSDLDEADSHPDEADSHLDRAKSPLDEAGPRCSGGPRPLLLDPSYQDGCPSDCPSDRHFSPGPGLAIAGSSSEDSPLVVGVSDSECICGQLAGLSCAEQFLHSDPGSSDGEASAPAAHALAGEDLGHGPALAAGGLPGLFRPYQQHAAHPDWMVLRQLLARAPTPMLADLNCLGVPHFALRAAVLLANDQDFPDRVVLDAVRLLIARCQEGLASVDAPGLGIRFLALCRQAFRDLAQRMDQEAWAAAALEAGPGPLPADTPTAPMAALVADLERQGRLGAGRPGVDVDPVFVDPEDRLAPPAPGNRFLHIFQRAVLRTYFHLPLDPAWLGPSLPEHGARLLKTAVFAGAPVLTAADYHRPLIMVDPRRPVRSTMHTVNALSSEDLRFRFLVGYEDSSRPAGSSSRPQTVDLGGVTRGYLSDVARDLLGLVPHLTAAEVWQSDPLADSSLAQRLYSTVSRRLQETVAPGGEPGSATSSPGPSPGLAGALAPDIAEEIAEFERLHSEFRSHLWTAYGLGFNSGTATDIFPSVTAVGEGFGPASARLFSFIGRLVGVCLLHPGKFLFPLPLSLSLFKLLLDQPLNAWDLKHHVDRSLFNSLEYLTDVDEAMLSSLVLSFSNTLPPFPSPAGPRGPVGPGLGATSFTTFNLAPDGSNIDVNNDNLFAFFTFHISGRLGEFSLPAIEAFVKGVAMVVPLSLLRCFSARELQTLTCGLHTVDPEQLLALLDIQQPLNCPFAATGCPPAPKDATMEHSPPDSPDGPDSPEGDLDCLEAGPLGRQVALPVGLRPAALPGIITRNAFGRGPAGGLGLGSGGMAARRLSVAVPAVCHCQRRLAAWFRWCLSPPQMGPEDLGRFLAFATGTPRMPVGGRLATNHSGRLTVRPILSAGYLPTAHTCSGDLDIPVFPSREAMLQGLLRSMETTGFQLT</sequence>
<feature type="compositionally biased region" description="Low complexity" evidence="7">
    <location>
        <begin position="266"/>
        <end position="282"/>
    </location>
</feature>
<dbReference type="Gene3D" id="3.90.1750.10">
    <property type="entry name" value="Hect, E3 ligase catalytic domains"/>
    <property type="match status" value="1"/>
</dbReference>
<feature type="region of interest" description="Disordered" evidence="7">
    <location>
        <begin position="259"/>
        <end position="291"/>
    </location>
</feature>
<reference evidence="9" key="1">
    <citation type="submission" date="2013-04" db="EMBL/GenBank/DDBJ databases">
        <title>The Genome Sequence of Fonticula alba ATCC 38817.</title>
        <authorList>
            <consortium name="The Broad Institute Genomics Platform"/>
            <person name="Russ C."/>
            <person name="Cuomo C."/>
            <person name="Burger G."/>
            <person name="Gray M.W."/>
            <person name="Holland P.W.H."/>
            <person name="King N."/>
            <person name="Lang F.B.F."/>
            <person name="Roger A.J."/>
            <person name="Ruiz-Trillo I."/>
            <person name="Brown M."/>
            <person name="Walker B."/>
            <person name="Young S."/>
            <person name="Zeng Q."/>
            <person name="Gargeya S."/>
            <person name="Fitzgerald M."/>
            <person name="Haas B."/>
            <person name="Abouelleil A."/>
            <person name="Allen A.W."/>
            <person name="Alvarado L."/>
            <person name="Arachchi H.M."/>
            <person name="Berlin A.M."/>
            <person name="Chapman S.B."/>
            <person name="Gainer-Dewar J."/>
            <person name="Goldberg J."/>
            <person name="Griggs A."/>
            <person name="Gujja S."/>
            <person name="Hansen M."/>
            <person name="Howarth C."/>
            <person name="Imamovic A."/>
            <person name="Ireland A."/>
            <person name="Larimer J."/>
            <person name="McCowan C."/>
            <person name="Murphy C."/>
            <person name="Pearson M."/>
            <person name="Poon T.W."/>
            <person name="Priest M."/>
            <person name="Roberts A."/>
            <person name="Saif S."/>
            <person name="Shea T."/>
            <person name="Sisk P."/>
            <person name="Sykes S."/>
            <person name="Wortman J."/>
            <person name="Nusbaum C."/>
            <person name="Birren B."/>
        </authorList>
    </citation>
    <scope>NUCLEOTIDE SEQUENCE [LARGE SCALE GENOMIC DNA]</scope>
    <source>
        <strain evidence="9">ATCC 38817</strain>
    </source>
</reference>
<dbReference type="Gene3D" id="3.30.2160.10">
    <property type="entry name" value="Hect, E3 ligase catalytic domain"/>
    <property type="match status" value="1"/>
</dbReference>
<evidence type="ECO:0000313" key="9">
    <source>
        <dbReference type="EMBL" id="KCV68835.1"/>
    </source>
</evidence>
<keyword evidence="10" id="KW-1185">Reference proteome</keyword>
<dbReference type="Proteomes" id="UP000030693">
    <property type="component" value="Unassembled WGS sequence"/>
</dbReference>
<dbReference type="GO" id="GO:0016567">
    <property type="term" value="P:protein ubiquitination"/>
    <property type="evidence" value="ECO:0007669"/>
    <property type="project" value="TreeGrafter"/>
</dbReference>
<dbReference type="Gene3D" id="3.30.2410.10">
    <property type="entry name" value="Hect, E3 ligase catalytic domain"/>
    <property type="match status" value="1"/>
</dbReference>
<protein>
    <recommendedName>
        <fullName evidence="3">HECT-type E3 ubiquitin transferase</fullName>
        <ecNumber evidence="3">2.3.2.26</ecNumber>
    </recommendedName>
</protein>
<evidence type="ECO:0000259" key="8">
    <source>
        <dbReference type="PROSITE" id="PS50237"/>
    </source>
</evidence>
<evidence type="ECO:0000256" key="5">
    <source>
        <dbReference type="ARBA" id="ARBA00022786"/>
    </source>
</evidence>
<dbReference type="InterPro" id="IPR035983">
    <property type="entry name" value="Hect_E3_ubiquitin_ligase"/>
</dbReference>
<accession>A0A058Z3J1</accession>
<keyword evidence="4" id="KW-0808">Transferase</keyword>
<dbReference type="InterPro" id="IPR050409">
    <property type="entry name" value="E3_ubiq-protein_ligase"/>
</dbReference>
<dbReference type="GO" id="GO:0005737">
    <property type="term" value="C:cytoplasm"/>
    <property type="evidence" value="ECO:0007669"/>
    <property type="project" value="TreeGrafter"/>
</dbReference>
<feature type="compositionally biased region" description="Acidic residues" evidence="7">
    <location>
        <begin position="393"/>
        <end position="403"/>
    </location>
</feature>
<dbReference type="InterPro" id="IPR000569">
    <property type="entry name" value="HECT_dom"/>
</dbReference>
<dbReference type="PANTHER" id="PTHR11254">
    <property type="entry name" value="HECT DOMAIN UBIQUITIN-PROTEIN LIGASE"/>
    <property type="match status" value="1"/>
</dbReference>
<feature type="region of interest" description="Disordered" evidence="7">
    <location>
        <begin position="1139"/>
        <end position="1165"/>
    </location>
</feature>
<dbReference type="SUPFAM" id="SSF56204">
    <property type="entry name" value="Hect, E3 ligase catalytic domain"/>
    <property type="match status" value="2"/>
</dbReference>
<dbReference type="EC" id="2.3.2.26" evidence="3"/>
<dbReference type="GO" id="GO:0006511">
    <property type="term" value="P:ubiquitin-dependent protein catabolic process"/>
    <property type="evidence" value="ECO:0007669"/>
    <property type="project" value="TreeGrafter"/>
</dbReference>
<evidence type="ECO:0000256" key="6">
    <source>
        <dbReference type="PROSITE-ProRule" id="PRU00104"/>
    </source>
</evidence>
<dbReference type="RefSeq" id="XP_009496406.1">
    <property type="nucleotide sequence ID" value="XM_009498131.1"/>
</dbReference>
<evidence type="ECO:0000256" key="7">
    <source>
        <dbReference type="SAM" id="MobiDB-lite"/>
    </source>
</evidence>
<feature type="compositionally biased region" description="Low complexity" evidence="7">
    <location>
        <begin position="863"/>
        <end position="882"/>
    </location>
</feature>
<feature type="compositionally biased region" description="Low complexity" evidence="7">
    <location>
        <begin position="372"/>
        <end position="384"/>
    </location>
</feature>
<dbReference type="OrthoDB" id="8068875at2759"/>
<name>A0A058Z3J1_FONAL</name>
<feature type="region of interest" description="Disordered" evidence="7">
    <location>
        <begin position="372"/>
        <end position="471"/>
    </location>
</feature>
<comment type="catalytic activity">
    <reaction evidence="1">
        <text>S-ubiquitinyl-[E2 ubiquitin-conjugating enzyme]-L-cysteine + [acceptor protein]-L-lysine = [E2 ubiquitin-conjugating enzyme]-L-cysteine + N(6)-ubiquitinyl-[acceptor protein]-L-lysine.</text>
        <dbReference type="EC" id="2.3.2.26"/>
    </reaction>
</comment>
<dbReference type="SMART" id="SM00119">
    <property type="entry name" value="HECTc"/>
    <property type="match status" value="1"/>
</dbReference>
<keyword evidence="5 6" id="KW-0833">Ubl conjugation pathway</keyword>
<comment type="pathway">
    <text evidence="2">Protein modification; protein ubiquitination.</text>
</comment>
<feature type="domain" description="HECT" evidence="8">
    <location>
        <begin position="911"/>
        <end position="1322"/>
    </location>
</feature>